<gene>
    <name evidence="4" type="ORF">SAMN05421538_106144</name>
</gene>
<comment type="subcellular location">
    <subcellularLocation>
        <location evidence="1">Secreted</location>
    </subcellularLocation>
</comment>
<dbReference type="RefSeq" id="WP_090523825.1">
    <property type="nucleotide sequence ID" value="NZ_FNAH01000006.1"/>
</dbReference>
<dbReference type="PROSITE" id="PS00330">
    <property type="entry name" value="HEMOLYSIN_CALCIUM"/>
    <property type="match status" value="5"/>
</dbReference>
<dbReference type="GO" id="GO:0005509">
    <property type="term" value="F:calcium ion binding"/>
    <property type="evidence" value="ECO:0007669"/>
    <property type="project" value="InterPro"/>
</dbReference>
<evidence type="ECO:0000313" key="4">
    <source>
        <dbReference type="EMBL" id="SDE40381.1"/>
    </source>
</evidence>
<sequence length="300" mass="29316">MFLLAGFLSALAAGAVLQALEGDDETARDDEDETGRGPSPPKLTLQAADPDWMQTLGLVETGDGVLVGGAGHDLLTGGAGDDDLAGGDGDDTLRGLTGDDTLYGDDAAEAAGHDLLQGGPGADYLAGNGGNDTVTGDGGDDRIFGGDGDDDLSGGPGDDWITGNAGDDLLRGGAGDDDLSGGSGNDTLDGGAGADSLHGGAGDDILRGGPGDWLDGNEGDDRFEIMPGPDGIAHITDLAPGERILVAAGAGDTLLSVDAEDGDAVILLDGVAVARVLGAEGLTASAIELVTAQDEAAAPG</sequence>
<dbReference type="InterPro" id="IPR018511">
    <property type="entry name" value="Hemolysin-typ_Ca-bd_CS"/>
</dbReference>
<feature type="region of interest" description="Disordered" evidence="3">
    <location>
        <begin position="122"/>
        <end position="220"/>
    </location>
</feature>
<dbReference type="PRINTS" id="PR00313">
    <property type="entry name" value="CABNDNGRPT"/>
</dbReference>
<organism evidence="4 5">
    <name type="scientific">Paracoccus isoporae</name>
    <dbReference type="NCBI Taxonomy" id="591205"/>
    <lineage>
        <taxon>Bacteria</taxon>
        <taxon>Pseudomonadati</taxon>
        <taxon>Pseudomonadota</taxon>
        <taxon>Alphaproteobacteria</taxon>
        <taxon>Rhodobacterales</taxon>
        <taxon>Paracoccaceae</taxon>
        <taxon>Paracoccus</taxon>
    </lineage>
</organism>
<feature type="compositionally biased region" description="Acidic residues" evidence="3">
    <location>
        <begin position="23"/>
        <end position="33"/>
    </location>
</feature>
<dbReference type="Proteomes" id="UP000199344">
    <property type="component" value="Unassembled WGS sequence"/>
</dbReference>
<keyword evidence="2" id="KW-0964">Secreted</keyword>
<dbReference type="PANTHER" id="PTHR38340:SF1">
    <property type="entry name" value="S-LAYER PROTEIN"/>
    <property type="match status" value="1"/>
</dbReference>
<proteinExistence type="predicted"/>
<evidence type="ECO:0000256" key="3">
    <source>
        <dbReference type="SAM" id="MobiDB-lite"/>
    </source>
</evidence>
<dbReference type="PANTHER" id="PTHR38340">
    <property type="entry name" value="S-LAYER PROTEIN"/>
    <property type="match status" value="1"/>
</dbReference>
<dbReference type="EMBL" id="FNAH01000006">
    <property type="protein sequence ID" value="SDE40381.1"/>
    <property type="molecule type" value="Genomic_DNA"/>
</dbReference>
<dbReference type="InterPro" id="IPR011049">
    <property type="entry name" value="Serralysin-like_metalloprot_C"/>
</dbReference>
<reference evidence="4 5" key="1">
    <citation type="submission" date="2016-10" db="EMBL/GenBank/DDBJ databases">
        <authorList>
            <person name="de Groot N.N."/>
        </authorList>
    </citation>
    <scope>NUCLEOTIDE SEQUENCE [LARGE SCALE GENOMIC DNA]</scope>
    <source>
        <strain evidence="4 5">DSM 22220</strain>
    </source>
</reference>
<dbReference type="GO" id="GO:0005576">
    <property type="term" value="C:extracellular region"/>
    <property type="evidence" value="ECO:0007669"/>
    <property type="project" value="UniProtKB-SubCell"/>
</dbReference>
<protein>
    <submittedName>
        <fullName evidence="4">Hemolysin-type calcium-binding repeat-containing protein</fullName>
    </submittedName>
</protein>
<dbReference type="Gene3D" id="2.150.10.10">
    <property type="entry name" value="Serralysin-like metalloprotease, C-terminal"/>
    <property type="match status" value="3"/>
</dbReference>
<evidence type="ECO:0000256" key="1">
    <source>
        <dbReference type="ARBA" id="ARBA00004613"/>
    </source>
</evidence>
<dbReference type="AlphaFoldDB" id="A0A1G7CMB5"/>
<dbReference type="STRING" id="591205.SAMN05421538_106144"/>
<evidence type="ECO:0000256" key="2">
    <source>
        <dbReference type="ARBA" id="ARBA00022525"/>
    </source>
</evidence>
<name>A0A1G7CMB5_9RHOB</name>
<accession>A0A1G7CMB5</accession>
<dbReference type="SUPFAM" id="SSF51120">
    <property type="entry name" value="beta-Roll"/>
    <property type="match status" value="3"/>
</dbReference>
<dbReference type="InterPro" id="IPR001343">
    <property type="entry name" value="Hemolysn_Ca-bd"/>
</dbReference>
<evidence type="ECO:0000313" key="5">
    <source>
        <dbReference type="Proteomes" id="UP000199344"/>
    </source>
</evidence>
<dbReference type="InterPro" id="IPR050557">
    <property type="entry name" value="RTX_toxin/Mannuronan_C5-epim"/>
</dbReference>
<dbReference type="Pfam" id="PF00353">
    <property type="entry name" value="HemolysinCabind"/>
    <property type="match status" value="3"/>
</dbReference>
<dbReference type="OrthoDB" id="7771506at2"/>
<keyword evidence="5" id="KW-1185">Reference proteome</keyword>
<feature type="region of interest" description="Disordered" evidence="3">
    <location>
        <begin position="23"/>
        <end position="46"/>
    </location>
</feature>